<feature type="compositionally biased region" description="Low complexity" evidence="2">
    <location>
        <begin position="343"/>
        <end position="368"/>
    </location>
</feature>
<evidence type="ECO:0008006" key="5">
    <source>
        <dbReference type="Google" id="ProtNLM"/>
    </source>
</evidence>
<gene>
    <name evidence="3" type="ORF">BSAL_85900</name>
</gene>
<sequence length="677" mass="71485">MSFVVGSPPTSCCPPSCTCCAHPSMNHSYQRVPLRPYDQHQATNTAALNSSSSATEALLADQGAWVQIRIVNGSDDSVWWKVACQPEQETVGHLRKRLIKGTGSFAPNLYHDGHTLQDSASLKQLGISEYSVLSTGHGASLVYGKKALASIAAARNKGLDVVSDEAKRNNSSKDKSINEGGAAKKRWSTAPPTESLWNSVPAVKSILNSSSKRSSSSGHVTYVDNNIKASHRKHRSSSSASSSSTSSSSSDSDDGGRHQDSHRDRRHHRSRSRERRHSSSRRSGSIDRGAPGPTLIMPVAVCRCHADPMLFPVHLDGLRPEHICEHAAGCSSAPKAHKVSTPAGRSGSSASAAAAARQMGLSSSSPSSKGKVPLRTVSSSPNRSGGGDVMPCNRGTAKRIGDGAAASKAVRFASSSSRQSTTPRSASLSGGEGTRKETVSVGDVLDGILSQAAKKKPIKSIGVMKEESNTLEKTMESRVLKDRIKDLERERDGLRNQIGLLSSRAPDRTGLRTPSFPLDNAVATFDPLCGDRPPPTTQQTLSATTLGSMRPGGLSCVCASHHYAPASNAAMAQNYQQTMPHYLVAEAPYGAYPYKAADDWITSMPEECRPLLASTIQRTIAAPGLLKGSAPLYPHAAAAAVAHGSASAPPARGAVPYAQQYYVTHTAGGPSTLPRPL</sequence>
<name>A0A0S4J4E2_BODSA</name>
<feature type="region of interest" description="Disordered" evidence="2">
    <location>
        <begin position="330"/>
        <end position="437"/>
    </location>
</feature>
<feature type="compositionally biased region" description="Basic and acidic residues" evidence="2">
    <location>
        <begin position="254"/>
        <end position="263"/>
    </location>
</feature>
<proteinExistence type="predicted"/>
<dbReference type="AlphaFoldDB" id="A0A0S4J4E2"/>
<keyword evidence="1" id="KW-0175">Coiled coil</keyword>
<feature type="region of interest" description="Disordered" evidence="2">
    <location>
        <begin position="226"/>
        <end position="292"/>
    </location>
</feature>
<evidence type="ECO:0000313" key="3">
    <source>
        <dbReference type="EMBL" id="CUG78741.1"/>
    </source>
</evidence>
<dbReference type="Proteomes" id="UP000051952">
    <property type="component" value="Unassembled WGS sequence"/>
</dbReference>
<evidence type="ECO:0000256" key="2">
    <source>
        <dbReference type="SAM" id="MobiDB-lite"/>
    </source>
</evidence>
<feature type="region of interest" description="Disordered" evidence="2">
    <location>
        <begin position="162"/>
        <end position="195"/>
    </location>
</feature>
<feature type="compositionally biased region" description="Basic residues" evidence="2">
    <location>
        <begin position="264"/>
        <end position="280"/>
    </location>
</feature>
<organism evidence="3 4">
    <name type="scientific">Bodo saltans</name>
    <name type="common">Flagellated protozoan</name>
    <dbReference type="NCBI Taxonomy" id="75058"/>
    <lineage>
        <taxon>Eukaryota</taxon>
        <taxon>Discoba</taxon>
        <taxon>Euglenozoa</taxon>
        <taxon>Kinetoplastea</taxon>
        <taxon>Metakinetoplastina</taxon>
        <taxon>Eubodonida</taxon>
        <taxon>Bodonidae</taxon>
        <taxon>Bodo</taxon>
    </lineage>
</organism>
<feature type="compositionally biased region" description="Basic and acidic residues" evidence="2">
    <location>
        <begin position="164"/>
        <end position="177"/>
    </location>
</feature>
<dbReference type="EMBL" id="CYKH01001024">
    <property type="protein sequence ID" value="CUG78741.1"/>
    <property type="molecule type" value="Genomic_DNA"/>
</dbReference>
<evidence type="ECO:0000256" key="1">
    <source>
        <dbReference type="SAM" id="Coils"/>
    </source>
</evidence>
<evidence type="ECO:0000313" key="4">
    <source>
        <dbReference type="Proteomes" id="UP000051952"/>
    </source>
</evidence>
<accession>A0A0S4J4E2</accession>
<reference evidence="4" key="1">
    <citation type="submission" date="2015-09" db="EMBL/GenBank/DDBJ databases">
        <authorList>
            <consortium name="Pathogen Informatics"/>
        </authorList>
    </citation>
    <scope>NUCLEOTIDE SEQUENCE [LARGE SCALE GENOMIC DNA]</scope>
    <source>
        <strain evidence="4">Lake Konstanz</strain>
    </source>
</reference>
<protein>
    <recommendedName>
        <fullName evidence="5">Ubiquitin-like domain-containing protein</fullName>
    </recommendedName>
</protein>
<feature type="coiled-coil region" evidence="1">
    <location>
        <begin position="477"/>
        <end position="504"/>
    </location>
</feature>
<feature type="compositionally biased region" description="Low complexity" evidence="2">
    <location>
        <begin position="413"/>
        <end position="427"/>
    </location>
</feature>
<dbReference type="VEuPathDB" id="TriTrypDB:BSAL_85900"/>
<feature type="compositionally biased region" description="Low complexity" evidence="2">
    <location>
        <begin position="237"/>
        <end position="250"/>
    </location>
</feature>
<keyword evidence="4" id="KW-1185">Reference proteome</keyword>